<dbReference type="Proteomes" id="UP000809431">
    <property type="component" value="Unassembled WGS sequence"/>
</dbReference>
<dbReference type="InterPro" id="IPR036291">
    <property type="entry name" value="NAD(P)-bd_dom_sf"/>
</dbReference>
<evidence type="ECO:0000256" key="1">
    <source>
        <dbReference type="ARBA" id="ARBA00004496"/>
    </source>
</evidence>
<evidence type="ECO:0000256" key="3">
    <source>
        <dbReference type="ARBA" id="ARBA00022857"/>
    </source>
</evidence>
<dbReference type="Pfam" id="PF00106">
    <property type="entry name" value="adh_short"/>
    <property type="match status" value="1"/>
</dbReference>
<keyword evidence="6" id="KW-1185">Reference proteome</keyword>
<keyword evidence="3" id="KW-0521">NADP</keyword>
<dbReference type="PANTHER" id="PTHR44085:SF2">
    <property type="entry name" value="SEPIAPTERIN REDUCTASE"/>
    <property type="match status" value="1"/>
</dbReference>
<name>A0ABS2BK49_9NEIS</name>
<dbReference type="PANTHER" id="PTHR44085">
    <property type="entry name" value="SEPIAPTERIN REDUCTASE"/>
    <property type="match status" value="1"/>
</dbReference>
<keyword evidence="4" id="KW-0560">Oxidoreductase</keyword>
<dbReference type="SUPFAM" id="SSF51735">
    <property type="entry name" value="NAD(P)-binding Rossmann-fold domains"/>
    <property type="match status" value="1"/>
</dbReference>
<keyword evidence="2" id="KW-0963">Cytoplasm</keyword>
<evidence type="ECO:0000256" key="4">
    <source>
        <dbReference type="ARBA" id="ARBA00023002"/>
    </source>
</evidence>
<dbReference type="InterPro" id="IPR020904">
    <property type="entry name" value="Sc_DH/Rdtase_CS"/>
</dbReference>
<evidence type="ECO:0000313" key="5">
    <source>
        <dbReference type="EMBL" id="MBM3115820.1"/>
    </source>
</evidence>
<dbReference type="RefSeq" id="WP_203537694.1">
    <property type="nucleotide sequence ID" value="NZ_JAESND010000003.1"/>
</dbReference>
<gene>
    <name evidence="5" type="ORF">JMJ54_08255</name>
</gene>
<comment type="subcellular location">
    <subcellularLocation>
        <location evidence="1">Cytoplasm</location>
    </subcellularLocation>
</comment>
<dbReference type="Gene3D" id="3.40.50.720">
    <property type="entry name" value="NAD(P)-binding Rossmann-like Domain"/>
    <property type="match status" value="1"/>
</dbReference>
<dbReference type="EMBL" id="JAESND010000003">
    <property type="protein sequence ID" value="MBM3115820.1"/>
    <property type="molecule type" value="Genomic_DNA"/>
</dbReference>
<comment type="caution">
    <text evidence="5">The sequence shown here is derived from an EMBL/GenBank/DDBJ whole genome shotgun (WGS) entry which is preliminary data.</text>
</comment>
<protein>
    <submittedName>
        <fullName evidence="5">SDR family NAD(P)-dependent oxidoreductase</fullName>
    </submittedName>
</protein>
<proteinExistence type="predicted"/>
<organism evidence="5 6">
    <name type="scientific">Jeongeupia naejangsanensis</name>
    <dbReference type="NCBI Taxonomy" id="613195"/>
    <lineage>
        <taxon>Bacteria</taxon>
        <taxon>Pseudomonadati</taxon>
        <taxon>Pseudomonadota</taxon>
        <taxon>Betaproteobacteria</taxon>
        <taxon>Neisseriales</taxon>
        <taxon>Chitinibacteraceae</taxon>
        <taxon>Jeongeupia</taxon>
    </lineage>
</organism>
<dbReference type="PROSITE" id="PS00061">
    <property type="entry name" value="ADH_SHORT"/>
    <property type="match status" value="1"/>
</dbReference>
<accession>A0ABS2BK49</accession>
<sequence length="239" mass="25307">MNRLALITGGSYGLGAALVAHYLAEGWTVHEFSRSGQGYAHVYADFADPDATLATLDTCFAELAGQPWGEIVLINNAAMLTPLLPLAQQTDAQIAANLNVNVMTAARVIAAFLRHFQQVAAVKTVVQISSGAALRGYGSWSLYCAGKAAIDHLLRAVAVEQVSTEHPVTCISIDPDVMDTQMQADIRDTSEADFADVARFIARKEDGKLRTPVSVAAYVAGVIAGGPEGGARYDIEVIS</sequence>
<evidence type="ECO:0000256" key="2">
    <source>
        <dbReference type="ARBA" id="ARBA00022490"/>
    </source>
</evidence>
<dbReference type="InterPro" id="IPR051721">
    <property type="entry name" value="Biopterin_syn/organic_redct"/>
</dbReference>
<dbReference type="InterPro" id="IPR002347">
    <property type="entry name" value="SDR_fam"/>
</dbReference>
<evidence type="ECO:0000313" key="6">
    <source>
        <dbReference type="Proteomes" id="UP000809431"/>
    </source>
</evidence>
<dbReference type="PRINTS" id="PR00081">
    <property type="entry name" value="GDHRDH"/>
</dbReference>
<reference evidence="5 6" key="1">
    <citation type="submission" date="2021-01" db="EMBL/GenBank/DDBJ databases">
        <title>Draft Genome Sequence and Polyhydroxyalkanoate Biosynthetic Potential of Jeongeupia naejangsanensis Type Strain DSM 24253.</title>
        <authorList>
            <person name="Turrini P."/>
            <person name="Artuso I."/>
            <person name="Lugli G.A."/>
            <person name="Frangipani E."/>
            <person name="Ventura M."/>
            <person name="Visca P."/>
        </authorList>
    </citation>
    <scope>NUCLEOTIDE SEQUENCE [LARGE SCALE GENOMIC DNA]</scope>
    <source>
        <strain evidence="5 6">DSM 24253</strain>
    </source>
</reference>